<protein>
    <recommendedName>
        <fullName evidence="4">Myb-like domain-containing protein</fullName>
    </recommendedName>
</protein>
<keyword evidence="3" id="KW-1185">Reference proteome</keyword>
<proteinExistence type="predicted"/>
<dbReference type="EMBL" id="JAQJAN010000006">
    <property type="protein sequence ID" value="KAJ5727607.1"/>
    <property type="molecule type" value="Genomic_DNA"/>
</dbReference>
<feature type="compositionally biased region" description="Low complexity" evidence="1">
    <location>
        <begin position="134"/>
        <end position="143"/>
    </location>
</feature>
<comment type="caution">
    <text evidence="2">The sequence shown here is derived from an EMBL/GenBank/DDBJ whole genome shotgun (WGS) entry which is preliminary data.</text>
</comment>
<feature type="compositionally biased region" description="Basic and acidic residues" evidence="1">
    <location>
        <begin position="89"/>
        <end position="98"/>
    </location>
</feature>
<feature type="compositionally biased region" description="Acidic residues" evidence="1">
    <location>
        <begin position="148"/>
        <end position="171"/>
    </location>
</feature>
<dbReference type="Proteomes" id="UP001215712">
    <property type="component" value="Unassembled WGS sequence"/>
</dbReference>
<evidence type="ECO:0000256" key="1">
    <source>
        <dbReference type="SAM" id="MobiDB-lite"/>
    </source>
</evidence>
<reference evidence="2" key="1">
    <citation type="journal article" date="2023" name="IMA Fungus">
        <title>Comparative genomic study of the Penicillium genus elucidates a diverse pangenome and 15 lateral gene transfer events.</title>
        <authorList>
            <person name="Petersen C."/>
            <person name="Sorensen T."/>
            <person name="Nielsen M.R."/>
            <person name="Sondergaard T.E."/>
            <person name="Sorensen J.L."/>
            <person name="Fitzpatrick D.A."/>
            <person name="Frisvad J.C."/>
            <person name="Nielsen K.L."/>
        </authorList>
    </citation>
    <scope>NUCLEOTIDE SEQUENCE</scope>
    <source>
        <strain evidence="2">IBT 17514</strain>
    </source>
</reference>
<evidence type="ECO:0000313" key="3">
    <source>
        <dbReference type="Proteomes" id="UP001215712"/>
    </source>
</evidence>
<dbReference type="AlphaFoldDB" id="A0AAD6HMN1"/>
<organism evidence="2 3">
    <name type="scientific">Penicillium malachiteum</name>
    <dbReference type="NCBI Taxonomy" id="1324776"/>
    <lineage>
        <taxon>Eukaryota</taxon>
        <taxon>Fungi</taxon>
        <taxon>Dikarya</taxon>
        <taxon>Ascomycota</taxon>
        <taxon>Pezizomycotina</taxon>
        <taxon>Eurotiomycetes</taxon>
        <taxon>Eurotiomycetidae</taxon>
        <taxon>Eurotiales</taxon>
        <taxon>Aspergillaceae</taxon>
        <taxon>Penicillium</taxon>
    </lineage>
</organism>
<reference evidence="2" key="2">
    <citation type="submission" date="2023-01" db="EMBL/GenBank/DDBJ databases">
        <authorList>
            <person name="Petersen C."/>
        </authorList>
    </citation>
    <scope>NUCLEOTIDE SEQUENCE</scope>
    <source>
        <strain evidence="2">IBT 17514</strain>
    </source>
</reference>
<name>A0AAD6HMN1_9EURO</name>
<evidence type="ECO:0000313" key="2">
    <source>
        <dbReference type="EMBL" id="KAJ5727607.1"/>
    </source>
</evidence>
<evidence type="ECO:0008006" key="4">
    <source>
        <dbReference type="Google" id="ProtNLM"/>
    </source>
</evidence>
<sequence length="171" mass="18089">MPIHWDSQADAKLIAAFSQTGIPDYDAIAKYMGDGVTVSAVKHRLARIREKAGLPSAREARKAGSSGAGSSGPNSPVTAPKSPGAGRGRTRDRSDSGRTKRSTSRGARDSKAGKPGHKRTGSGGPIHAKRGMKSDSAAGSSSSRYRDADDEDDEDMKDAQEEEDEEDAFER</sequence>
<accession>A0AAD6HMN1</accession>
<gene>
    <name evidence="2" type="ORF">N7493_005427</name>
</gene>
<feature type="compositionally biased region" description="Basic and acidic residues" evidence="1">
    <location>
        <begin position="49"/>
        <end position="62"/>
    </location>
</feature>
<feature type="region of interest" description="Disordered" evidence="1">
    <location>
        <begin position="49"/>
        <end position="171"/>
    </location>
</feature>